<dbReference type="Proteomes" id="UP000225706">
    <property type="component" value="Unassembled WGS sequence"/>
</dbReference>
<sequence length="227" mass="25159">MVCPRNVASLQINSYIKGYHDYQEIWKPTVNEKLSTRREPDKPVDKYAACVMQDQETIVGHLKKGKSGRFAKTISYFLRVDNRNSCTVIVTGMPVNLGDEASYGDDECQYNSDCKNGTHACCRRRLQTSVCRKTCDGESCIISWDCGTDDNMFCCNDHICRSSMKICPANNSTPGWIAAIVVIASLCAVLGIGGTIICLYQRNWRPSSLHNDLLVDKTEAGSSYGAS</sequence>
<dbReference type="EMBL" id="LSMT01000053">
    <property type="protein sequence ID" value="PFX30262.1"/>
    <property type="molecule type" value="Genomic_DNA"/>
</dbReference>
<feature type="transmembrane region" description="Helical" evidence="1">
    <location>
        <begin position="176"/>
        <end position="200"/>
    </location>
</feature>
<evidence type="ECO:0000313" key="2">
    <source>
        <dbReference type="EMBL" id="PFX30262.1"/>
    </source>
</evidence>
<accession>A0A2B4SP12</accession>
<evidence type="ECO:0000256" key="1">
    <source>
        <dbReference type="SAM" id="Phobius"/>
    </source>
</evidence>
<organism evidence="2 3">
    <name type="scientific">Stylophora pistillata</name>
    <name type="common">Smooth cauliflower coral</name>
    <dbReference type="NCBI Taxonomy" id="50429"/>
    <lineage>
        <taxon>Eukaryota</taxon>
        <taxon>Metazoa</taxon>
        <taxon>Cnidaria</taxon>
        <taxon>Anthozoa</taxon>
        <taxon>Hexacorallia</taxon>
        <taxon>Scleractinia</taxon>
        <taxon>Astrocoeniina</taxon>
        <taxon>Pocilloporidae</taxon>
        <taxon>Stylophora</taxon>
    </lineage>
</organism>
<reference evidence="3" key="1">
    <citation type="journal article" date="2017" name="bioRxiv">
        <title>Comparative analysis of the genomes of Stylophora pistillata and Acropora digitifera provides evidence for extensive differences between species of corals.</title>
        <authorList>
            <person name="Voolstra C.R."/>
            <person name="Li Y."/>
            <person name="Liew Y.J."/>
            <person name="Baumgarten S."/>
            <person name="Zoccola D."/>
            <person name="Flot J.-F."/>
            <person name="Tambutte S."/>
            <person name="Allemand D."/>
            <person name="Aranda M."/>
        </authorList>
    </citation>
    <scope>NUCLEOTIDE SEQUENCE [LARGE SCALE GENOMIC DNA]</scope>
</reference>
<dbReference type="AlphaFoldDB" id="A0A2B4SP12"/>
<proteinExistence type="predicted"/>
<name>A0A2B4SP12_STYPI</name>
<keyword evidence="1" id="KW-0472">Membrane</keyword>
<dbReference type="Gene3D" id="3.30.70.2330">
    <property type="match status" value="1"/>
</dbReference>
<gene>
    <name evidence="2" type="ORF">AWC38_SpisGene4937</name>
</gene>
<comment type="caution">
    <text evidence="2">The sequence shown here is derived from an EMBL/GenBank/DDBJ whole genome shotgun (WGS) entry which is preliminary data.</text>
</comment>
<protein>
    <submittedName>
        <fullName evidence="2">Uncharacterized protein</fullName>
    </submittedName>
</protein>
<keyword evidence="1" id="KW-0812">Transmembrane</keyword>
<evidence type="ECO:0000313" key="3">
    <source>
        <dbReference type="Proteomes" id="UP000225706"/>
    </source>
</evidence>
<keyword evidence="1" id="KW-1133">Transmembrane helix</keyword>
<keyword evidence="3" id="KW-1185">Reference proteome</keyword>